<feature type="binding site" evidence="8">
    <location>
        <position position="263"/>
    </location>
    <ligand>
        <name>Mg(2+)</name>
        <dbReference type="ChEBI" id="CHEBI:18420"/>
    </ligand>
</feature>
<feature type="binding site" evidence="8">
    <location>
        <position position="243"/>
    </location>
    <ligand>
        <name>Mg(2+)</name>
        <dbReference type="ChEBI" id="CHEBI:18420"/>
    </ligand>
</feature>
<dbReference type="InterPro" id="IPR016496">
    <property type="entry name" value="GTPase_HflX"/>
</dbReference>
<dbReference type="Gene3D" id="6.10.250.2860">
    <property type="match status" value="1"/>
</dbReference>
<dbReference type="PIRSF" id="PIRSF006809">
    <property type="entry name" value="GTP-binding_hflX_prd"/>
    <property type="match status" value="1"/>
</dbReference>
<dbReference type="GO" id="GO:0003924">
    <property type="term" value="F:GTPase activity"/>
    <property type="evidence" value="ECO:0007669"/>
    <property type="project" value="UniProtKB-UniRule"/>
</dbReference>
<evidence type="ECO:0000256" key="6">
    <source>
        <dbReference type="HAMAP-Rule" id="MF_00900"/>
    </source>
</evidence>
<feature type="region of interest" description="Disordered" evidence="10">
    <location>
        <begin position="1"/>
        <end position="32"/>
    </location>
</feature>
<feature type="coiled-coil region" evidence="9">
    <location>
        <begin position="196"/>
        <end position="223"/>
    </location>
</feature>
<evidence type="ECO:0000256" key="8">
    <source>
        <dbReference type="PIRSR" id="PIRSR006809-2"/>
    </source>
</evidence>
<comment type="subcellular location">
    <subcellularLocation>
        <location evidence="6">Cytoplasm</location>
    </subcellularLocation>
    <text evidence="6">May associate with membranes.</text>
</comment>
<comment type="similarity">
    <text evidence="6">Belongs to the TRAFAC class OBG-HflX-like GTPase superfamily. HflX GTPase family.</text>
</comment>
<dbReference type="CDD" id="cd01878">
    <property type="entry name" value="HflX"/>
    <property type="match status" value="1"/>
</dbReference>
<sequence length="442" mass="48331">MDEFTLDFGPDPLSESEDESLDPFPPADDETNRAPIPVVLLSLDQGKFDAARSLDELAALAEANHMEAVATVTQKRSTPEAATMLGEGKVAEARLVCANTRAETAIFDGELSGSQIRNLSAALQVEVIDRTMLILEIFRSRATTNEGKLQTELAMLRYQLPRLQGLGESLSRQGGGGAGGGGARRGAGETKLEMDRRHLHHRIEHLEGRLKELEKRRGETRRARRKNNTPVVALVGYTNVGKSSLMNALCGAEIFEADMLFATLDPTARKLMLPSGLTVVLVDTVGFVSRLPHHLVNAFKSTLEEAAYADVILKVADASDGEAAAQLAVTDEVLDSLGCAEIPQIVVYNKCDKPGSIAFDPDVLLTSAKTGFGLKELLQRIDTLLSSRVRSIEILLPYRQLALADILRSRGHVDIEKFRDDGVYYQATVKLDDLHRFEPYLL</sequence>
<feature type="binding site" evidence="7">
    <location>
        <begin position="236"/>
        <end position="243"/>
    </location>
    <ligand>
        <name>GTP</name>
        <dbReference type="ChEBI" id="CHEBI:37565"/>
    </ligand>
</feature>
<protein>
    <recommendedName>
        <fullName evidence="6">GTPase HflX</fullName>
    </recommendedName>
    <alternativeName>
        <fullName evidence="6">GTP-binding protein HflX</fullName>
    </alternativeName>
</protein>
<gene>
    <name evidence="6 12" type="primary">hflX</name>
    <name evidence="12" type="ORF">H9945_10440</name>
</gene>
<feature type="binding site" evidence="7">
    <location>
        <begin position="283"/>
        <end position="286"/>
    </location>
    <ligand>
        <name>GTP</name>
        <dbReference type="ChEBI" id="CHEBI:37565"/>
    </ligand>
</feature>
<dbReference type="InterPro" id="IPR006073">
    <property type="entry name" value="GTP-bd"/>
</dbReference>
<evidence type="ECO:0000256" key="4">
    <source>
        <dbReference type="ARBA" id="ARBA00022842"/>
    </source>
</evidence>
<dbReference type="InterPro" id="IPR027417">
    <property type="entry name" value="P-loop_NTPase"/>
</dbReference>
<accession>A0A9D2S3U1</accession>
<dbReference type="AlphaFoldDB" id="A0A9D2S3U1"/>
<name>A0A9D2S3U1_9FIRM</name>
<evidence type="ECO:0000256" key="5">
    <source>
        <dbReference type="ARBA" id="ARBA00023134"/>
    </source>
</evidence>
<dbReference type="GO" id="GO:0005737">
    <property type="term" value="C:cytoplasm"/>
    <property type="evidence" value="ECO:0007669"/>
    <property type="project" value="UniProtKB-SubCell"/>
</dbReference>
<comment type="function">
    <text evidence="6">GTPase that associates with the 50S ribosomal subunit and may have a role during protein synthesis or ribosome biogenesis.</text>
</comment>
<keyword evidence="5 6" id="KW-0342">GTP-binding</keyword>
<dbReference type="PANTHER" id="PTHR10229">
    <property type="entry name" value="GTP-BINDING PROTEIN HFLX"/>
    <property type="match status" value="1"/>
</dbReference>
<dbReference type="InterPro" id="IPR032305">
    <property type="entry name" value="GTP-bd_M"/>
</dbReference>
<feature type="binding site" evidence="7">
    <location>
        <begin position="367"/>
        <end position="369"/>
    </location>
    <ligand>
        <name>GTP</name>
        <dbReference type="ChEBI" id="CHEBI:37565"/>
    </ligand>
</feature>
<reference evidence="12" key="1">
    <citation type="journal article" date="2021" name="PeerJ">
        <title>Extensive microbial diversity within the chicken gut microbiome revealed by metagenomics and culture.</title>
        <authorList>
            <person name="Gilroy R."/>
            <person name="Ravi A."/>
            <person name="Getino M."/>
            <person name="Pursley I."/>
            <person name="Horton D.L."/>
            <person name="Alikhan N.F."/>
            <person name="Baker D."/>
            <person name="Gharbi K."/>
            <person name="Hall N."/>
            <person name="Watson M."/>
            <person name="Adriaenssens E.M."/>
            <person name="Foster-Nyarko E."/>
            <person name="Jarju S."/>
            <person name="Secka A."/>
            <person name="Antonio M."/>
            <person name="Oren A."/>
            <person name="Chaudhuri R.R."/>
            <person name="La Ragione R."/>
            <person name="Hildebrand F."/>
            <person name="Pallen M.J."/>
        </authorList>
    </citation>
    <scope>NUCLEOTIDE SEQUENCE</scope>
    <source>
        <strain evidence="12">ChiBcec8-13705</strain>
    </source>
</reference>
<dbReference type="FunFam" id="3.40.50.11060:FF:000001">
    <property type="entry name" value="GTPase HflX"/>
    <property type="match status" value="1"/>
</dbReference>
<evidence type="ECO:0000313" key="13">
    <source>
        <dbReference type="Proteomes" id="UP000886803"/>
    </source>
</evidence>
<dbReference type="SUPFAM" id="SSF52540">
    <property type="entry name" value="P-loop containing nucleoside triphosphate hydrolases"/>
    <property type="match status" value="1"/>
</dbReference>
<comment type="subunit">
    <text evidence="6">Monomer. Associates with the 50S ribosomal subunit.</text>
</comment>
<comment type="cofactor">
    <cofactor evidence="8">
        <name>Mg(2+)</name>
        <dbReference type="ChEBI" id="CHEBI:18420"/>
    </cofactor>
</comment>
<dbReference type="HAMAP" id="MF_00900">
    <property type="entry name" value="GTPase_HflX"/>
    <property type="match status" value="1"/>
</dbReference>
<keyword evidence="3 6" id="KW-0547">Nucleotide-binding</keyword>
<keyword evidence="2 8" id="KW-0479">Metal-binding</keyword>
<comment type="caution">
    <text evidence="12">The sequence shown here is derived from an EMBL/GenBank/DDBJ whole genome shotgun (WGS) entry which is preliminary data.</text>
</comment>
<keyword evidence="1 6" id="KW-0963">Cytoplasm</keyword>
<keyword evidence="9" id="KW-0175">Coiled coil</keyword>
<dbReference type="GO" id="GO:0046872">
    <property type="term" value="F:metal ion binding"/>
    <property type="evidence" value="ECO:0007669"/>
    <property type="project" value="UniProtKB-KW"/>
</dbReference>
<dbReference type="PANTHER" id="PTHR10229:SF0">
    <property type="entry name" value="GTP-BINDING PROTEIN 6-RELATED"/>
    <property type="match status" value="1"/>
</dbReference>
<dbReference type="Proteomes" id="UP000886803">
    <property type="component" value="Unassembled WGS sequence"/>
</dbReference>
<dbReference type="Gene3D" id="3.40.50.11060">
    <property type="entry name" value="GTPase HflX, N-terminal domain"/>
    <property type="match status" value="1"/>
</dbReference>
<dbReference type="EMBL" id="DWYG01000178">
    <property type="protein sequence ID" value="HJB42902.1"/>
    <property type="molecule type" value="Genomic_DNA"/>
</dbReference>
<evidence type="ECO:0000256" key="7">
    <source>
        <dbReference type="PIRSR" id="PIRSR006809-1"/>
    </source>
</evidence>
<evidence type="ECO:0000313" key="12">
    <source>
        <dbReference type="EMBL" id="HJB42902.1"/>
    </source>
</evidence>
<evidence type="ECO:0000256" key="1">
    <source>
        <dbReference type="ARBA" id="ARBA00022490"/>
    </source>
</evidence>
<dbReference type="InterPro" id="IPR025121">
    <property type="entry name" value="GTPase_HflX_N"/>
</dbReference>
<dbReference type="InterPro" id="IPR030394">
    <property type="entry name" value="G_HFLX_dom"/>
</dbReference>
<dbReference type="Pfam" id="PF16360">
    <property type="entry name" value="GTP-bdg_M"/>
    <property type="match status" value="1"/>
</dbReference>
<dbReference type="GO" id="GO:0005525">
    <property type="term" value="F:GTP binding"/>
    <property type="evidence" value="ECO:0007669"/>
    <property type="project" value="UniProtKB-UniRule"/>
</dbReference>
<dbReference type="PRINTS" id="PR00326">
    <property type="entry name" value="GTP1OBG"/>
</dbReference>
<evidence type="ECO:0000256" key="10">
    <source>
        <dbReference type="SAM" id="MobiDB-lite"/>
    </source>
</evidence>
<feature type="binding site" evidence="7">
    <location>
        <begin position="349"/>
        <end position="352"/>
    </location>
    <ligand>
        <name>GTP</name>
        <dbReference type="ChEBI" id="CHEBI:37565"/>
    </ligand>
</feature>
<evidence type="ECO:0000259" key="11">
    <source>
        <dbReference type="PROSITE" id="PS51705"/>
    </source>
</evidence>
<evidence type="ECO:0000256" key="9">
    <source>
        <dbReference type="SAM" id="Coils"/>
    </source>
</evidence>
<dbReference type="Gene3D" id="3.40.50.300">
    <property type="entry name" value="P-loop containing nucleotide triphosphate hydrolases"/>
    <property type="match status" value="1"/>
</dbReference>
<feature type="binding site" evidence="7">
    <location>
        <begin position="261"/>
        <end position="265"/>
    </location>
    <ligand>
        <name>GTP</name>
        <dbReference type="ChEBI" id="CHEBI:37565"/>
    </ligand>
</feature>
<evidence type="ECO:0000256" key="2">
    <source>
        <dbReference type="ARBA" id="ARBA00022723"/>
    </source>
</evidence>
<keyword evidence="4 8" id="KW-0460">Magnesium</keyword>
<dbReference type="NCBIfam" id="TIGR03156">
    <property type="entry name" value="GTP_HflX"/>
    <property type="match status" value="1"/>
</dbReference>
<dbReference type="PROSITE" id="PS51705">
    <property type="entry name" value="G_HFLX"/>
    <property type="match status" value="1"/>
</dbReference>
<feature type="domain" description="Hflx-type G" evidence="11">
    <location>
        <begin position="230"/>
        <end position="389"/>
    </location>
</feature>
<proteinExistence type="inferred from homology"/>
<dbReference type="InterPro" id="IPR042108">
    <property type="entry name" value="GTPase_HflX_N_sf"/>
</dbReference>
<organism evidence="12 13">
    <name type="scientific">Candidatus Gemmiger avicola</name>
    <dbReference type="NCBI Taxonomy" id="2838605"/>
    <lineage>
        <taxon>Bacteria</taxon>
        <taxon>Bacillati</taxon>
        <taxon>Bacillota</taxon>
        <taxon>Clostridia</taxon>
        <taxon>Eubacteriales</taxon>
        <taxon>Gemmiger</taxon>
    </lineage>
</organism>
<evidence type="ECO:0000256" key="3">
    <source>
        <dbReference type="ARBA" id="ARBA00022741"/>
    </source>
</evidence>
<dbReference type="Pfam" id="PF01926">
    <property type="entry name" value="MMR_HSR1"/>
    <property type="match status" value="1"/>
</dbReference>
<reference evidence="12" key="2">
    <citation type="submission" date="2021-04" db="EMBL/GenBank/DDBJ databases">
        <authorList>
            <person name="Gilroy R."/>
        </authorList>
    </citation>
    <scope>NUCLEOTIDE SEQUENCE</scope>
    <source>
        <strain evidence="12">ChiBcec8-13705</strain>
    </source>
</reference>
<dbReference type="GO" id="GO:0043022">
    <property type="term" value="F:ribosome binding"/>
    <property type="evidence" value="ECO:0007669"/>
    <property type="project" value="TreeGrafter"/>
</dbReference>
<dbReference type="Pfam" id="PF13167">
    <property type="entry name" value="GTP-bdg_N"/>
    <property type="match status" value="1"/>
</dbReference>